<feature type="transmembrane region" description="Helical" evidence="1">
    <location>
        <begin position="118"/>
        <end position="140"/>
    </location>
</feature>
<dbReference type="EMBL" id="PVTD01000016">
    <property type="protein sequence ID" value="PRY19954.1"/>
    <property type="molecule type" value="Genomic_DNA"/>
</dbReference>
<comment type="caution">
    <text evidence="3">The sequence shown here is derived from an EMBL/GenBank/DDBJ whole genome shotgun (WGS) entry which is preliminary data.</text>
</comment>
<feature type="transmembrane region" description="Helical" evidence="1">
    <location>
        <begin position="12"/>
        <end position="30"/>
    </location>
</feature>
<protein>
    <submittedName>
        <fullName evidence="3">Tripartite tricarboxylate transporter TctB family protein</fullName>
    </submittedName>
</protein>
<organism evidence="3 4">
    <name type="scientific">Aliiruegeria haliotis</name>
    <dbReference type="NCBI Taxonomy" id="1280846"/>
    <lineage>
        <taxon>Bacteria</taxon>
        <taxon>Pseudomonadati</taxon>
        <taxon>Pseudomonadota</taxon>
        <taxon>Alphaproteobacteria</taxon>
        <taxon>Rhodobacterales</taxon>
        <taxon>Roseobacteraceae</taxon>
        <taxon>Aliiruegeria</taxon>
    </lineage>
</organism>
<sequence length="154" mass="16890">MKNWLTAPDRALAIVVILVGAFLYLETYSFPSTDWEQLGVAFWPRLVLIGLGVLALFMVWKGTLEPGEEVTFCGRSFVFLAGGLAYYFLLRSVGYLVLTPLFVFVFTAYLGSTDRRGLTVAALSAVLGTAAIYIVFHYGLLVEFPGGVLEAFGE</sequence>
<feature type="transmembrane region" description="Helical" evidence="1">
    <location>
        <begin position="95"/>
        <end position="111"/>
    </location>
</feature>
<keyword evidence="1" id="KW-0812">Transmembrane</keyword>
<keyword evidence="1" id="KW-1133">Transmembrane helix</keyword>
<name>A0A2T0RFG6_9RHOB</name>
<feature type="transmembrane region" description="Helical" evidence="1">
    <location>
        <begin position="42"/>
        <end position="60"/>
    </location>
</feature>
<dbReference type="RefSeq" id="WP_106208163.1">
    <property type="nucleotide sequence ID" value="NZ_PVTD01000016.1"/>
</dbReference>
<feature type="domain" description="DUF1468" evidence="2">
    <location>
        <begin position="12"/>
        <end position="145"/>
    </location>
</feature>
<keyword evidence="1" id="KW-0472">Membrane</keyword>
<keyword evidence="4" id="KW-1185">Reference proteome</keyword>
<proteinExistence type="predicted"/>
<gene>
    <name evidence="3" type="ORF">CLV78_11644</name>
</gene>
<accession>A0A2T0RFG6</accession>
<evidence type="ECO:0000256" key="1">
    <source>
        <dbReference type="SAM" id="Phobius"/>
    </source>
</evidence>
<dbReference type="AlphaFoldDB" id="A0A2T0RFG6"/>
<evidence type="ECO:0000259" key="2">
    <source>
        <dbReference type="Pfam" id="PF07331"/>
    </source>
</evidence>
<evidence type="ECO:0000313" key="4">
    <source>
        <dbReference type="Proteomes" id="UP000239480"/>
    </source>
</evidence>
<dbReference type="Proteomes" id="UP000239480">
    <property type="component" value="Unassembled WGS sequence"/>
</dbReference>
<dbReference type="Pfam" id="PF07331">
    <property type="entry name" value="TctB"/>
    <property type="match status" value="1"/>
</dbReference>
<evidence type="ECO:0000313" key="3">
    <source>
        <dbReference type="EMBL" id="PRY19954.1"/>
    </source>
</evidence>
<feature type="transmembrane region" description="Helical" evidence="1">
    <location>
        <begin position="72"/>
        <end position="89"/>
    </location>
</feature>
<dbReference type="InterPro" id="IPR009936">
    <property type="entry name" value="DUF1468"/>
</dbReference>
<reference evidence="3 4" key="1">
    <citation type="submission" date="2018-03" db="EMBL/GenBank/DDBJ databases">
        <title>Genomic Encyclopedia of Archaeal and Bacterial Type Strains, Phase II (KMG-II): from individual species to whole genera.</title>
        <authorList>
            <person name="Goeker M."/>
        </authorList>
    </citation>
    <scope>NUCLEOTIDE SEQUENCE [LARGE SCALE GENOMIC DNA]</scope>
    <source>
        <strain evidence="3 4">DSM 29328</strain>
    </source>
</reference>
<dbReference type="OrthoDB" id="7874331at2"/>